<evidence type="ECO:0000256" key="2">
    <source>
        <dbReference type="ARBA" id="ARBA00022723"/>
    </source>
</evidence>
<dbReference type="CDD" id="cd01335">
    <property type="entry name" value="Radical_SAM"/>
    <property type="match status" value="1"/>
</dbReference>
<dbReference type="GO" id="GO:0003824">
    <property type="term" value="F:catalytic activity"/>
    <property type="evidence" value="ECO:0007669"/>
    <property type="project" value="InterPro"/>
</dbReference>
<keyword evidence="3" id="KW-0408">Iron</keyword>
<protein>
    <submittedName>
        <fullName evidence="6">Oxygen-independent coproporphyrinogen-3 oxidase</fullName>
    </submittedName>
</protein>
<evidence type="ECO:0000256" key="3">
    <source>
        <dbReference type="ARBA" id="ARBA00023004"/>
    </source>
</evidence>
<dbReference type="NCBIfam" id="TIGR03994">
    <property type="entry name" value="rSAM_HemZ"/>
    <property type="match status" value="1"/>
</dbReference>
<organism evidence="6 7">
    <name type="scientific">Lachnobacterium bovis DSM 14045</name>
    <dbReference type="NCBI Taxonomy" id="1122142"/>
    <lineage>
        <taxon>Bacteria</taxon>
        <taxon>Bacillati</taxon>
        <taxon>Bacillota</taxon>
        <taxon>Clostridia</taxon>
        <taxon>Lachnospirales</taxon>
        <taxon>Lachnospiraceae</taxon>
        <taxon>Lachnobacterium</taxon>
    </lineage>
</organism>
<name>A0A1H3K960_9FIRM</name>
<accession>A0A1H3K960</accession>
<feature type="domain" description="Radical SAM core" evidence="5">
    <location>
        <begin position="182"/>
        <end position="419"/>
    </location>
</feature>
<dbReference type="SFLD" id="SFLDS00029">
    <property type="entry name" value="Radical_SAM"/>
    <property type="match status" value="1"/>
</dbReference>
<reference evidence="6 7" key="1">
    <citation type="submission" date="2016-10" db="EMBL/GenBank/DDBJ databases">
        <authorList>
            <person name="de Groot N.N."/>
        </authorList>
    </citation>
    <scope>NUCLEOTIDE SEQUENCE [LARGE SCALE GENOMIC DNA]</scope>
    <source>
        <strain evidence="6 7">DSM 14045</strain>
    </source>
</reference>
<dbReference type="PROSITE" id="PS51918">
    <property type="entry name" value="RADICAL_SAM"/>
    <property type="match status" value="1"/>
</dbReference>
<dbReference type="Gene3D" id="3.20.20.70">
    <property type="entry name" value="Aldolase class I"/>
    <property type="match status" value="1"/>
</dbReference>
<dbReference type="SFLD" id="SFLDG01065">
    <property type="entry name" value="anaerobic_coproporphyrinogen-I"/>
    <property type="match status" value="1"/>
</dbReference>
<dbReference type="SMART" id="SM00729">
    <property type="entry name" value="Elp3"/>
    <property type="match status" value="1"/>
</dbReference>
<proteinExistence type="predicted"/>
<dbReference type="STRING" id="1122142.SAMN02910414_01657"/>
<keyword evidence="4" id="KW-0411">Iron-sulfur</keyword>
<evidence type="ECO:0000259" key="5">
    <source>
        <dbReference type="PROSITE" id="PS51918"/>
    </source>
</evidence>
<dbReference type="PANTHER" id="PTHR13932:SF1">
    <property type="entry name" value="OXYGEN-INDEPENDENT COPROPORPHYRINOGEN-III OXIDASE-LIKE PROTEIN HEMZ"/>
    <property type="match status" value="1"/>
</dbReference>
<dbReference type="EMBL" id="FNPG01000019">
    <property type="protein sequence ID" value="SDY48439.1"/>
    <property type="molecule type" value="Genomic_DNA"/>
</dbReference>
<dbReference type="GO" id="GO:0046872">
    <property type="term" value="F:metal ion binding"/>
    <property type="evidence" value="ECO:0007669"/>
    <property type="project" value="UniProtKB-KW"/>
</dbReference>
<dbReference type="OrthoDB" id="9808022at2"/>
<evidence type="ECO:0000256" key="1">
    <source>
        <dbReference type="ARBA" id="ARBA00022691"/>
    </source>
</evidence>
<dbReference type="GO" id="GO:0005737">
    <property type="term" value="C:cytoplasm"/>
    <property type="evidence" value="ECO:0007669"/>
    <property type="project" value="TreeGrafter"/>
</dbReference>
<dbReference type="InterPro" id="IPR058240">
    <property type="entry name" value="rSAM_sf"/>
</dbReference>
<dbReference type="PANTHER" id="PTHR13932">
    <property type="entry name" value="COPROPORPHYRINIGEN III OXIDASE"/>
    <property type="match status" value="1"/>
</dbReference>
<dbReference type="AlphaFoldDB" id="A0A1H3K960"/>
<dbReference type="InterPro" id="IPR013785">
    <property type="entry name" value="Aldolase_TIM"/>
</dbReference>
<dbReference type="InterPro" id="IPR006638">
    <property type="entry name" value="Elp3/MiaA/NifB-like_rSAM"/>
</dbReference>
<dbReference type="RefSeq" id="WP_074717966.1">
    <property type="nucleotide sequence ID" value="NZ_FNPG01000019.1"/>
</dbReference>
<dbReference type="Proteomes" id="UP000183918">
    <property type="component" value="Unassembled WGS sequence"/>
</dbReference>
<dbReference type="SFLD" id="SFLDF00310">
    <property type="entry name" value="oxygen-independent_coproporphy"/>
    <property type="match status" value="1"/>
</dbReference>
<dbReference type="GO" id="GO:0051539">
    <property type="term" value="F:4 iron, 4 sulfur cluster binding"/>
    <property type="evidence" value="ECO:0007669"/>
    <property type="project" value="TreeGrafter"/>
</dbReference>
<keyword evidence="2" id="KW-0479">Metal-binding</keyword>
<dbReference type="SUPFAM" id="SSF102114">
    <property type="entry name" value="Radical SAM enzymes"/>
    <property type="match status" value="1"/>
</dbReference>
<dbReference type="InterPro" id="IPR023995">
    <property type="entry name" value="HemZ"/>
</dbReference>
<dbReference type="InterPro" id="IPR034505">
    <property type="entry name" value="Coproporphyrinogen-III_oxidase"/>
</dbReference>
<evidence type="ECO:0000256" key="4">
    <source>
        <dbReference type="ARBA" id="ARBA00023014"/>
    </source>
</evidence>
<sequence>MINVILNKAEFEYDIYGIVKAFYSKEEVECYYTNDVDMTSKNVASTDHSIDKADKNAKFWLDVKFLDEENKIRMKFFEVLSDGAKKEINKCEFETFSDDRKKTKDNLKKNVYKLMSEASKKELPWGTLTGIRPTKIPMKLLQAGKSDKEVFDEMKSKYLCSDEKINLSIEVAKEEIDILKDVDYENGYSLYIGIPFCPSTCLYCSFTSYPLGIWKNRVDEYLDALEKEIDFTAEKCKHKKLNSVYFGGGTPTTLLPHQMERLIKKVKSSFDMSHCVEFTVEAGRPDSITREKLEVLRKNGIDRISINPQTMNQETLKLIGRHHTVEQTIESFKLARELGFSHINMDLIVGLPGETIDDVRHTMEVIKELKPDNVTVHSLAIKRAARLTVFKEHYEKMKMINTSEHMKMCEKYCREMGLVPYYLYRQKGMAGNMENVGYCQKGKSGVYNILIMEEKQTIMALGAGASTKLVLNEYNQDGNRKIARVENVKDVKNYLERIDEMIERKRTKMEEVKWH</sequence>
<keyword evidence="1" id="KW-0949">S-adenosyl-L-methionine</keyword>
<evidence type="ECO:0000313" key="7">
    <source>
        <dbReference type="Proteomes" id="UP000183918"/>
    </source>
</evidence>
<dbReference type="Pfam" id="PF04055">
    <property type="entry name" value="Radical_SAM"/>
    <property type="match status" value="1"/>
</dbReference>
<dbReference type="InterPro" id="IPR007197">
    <property type="entry name" value="rSAM"/>
</dbReference>
<evidence type="ECO:0000313" key="6">
    <source>
        <dbReference type="EMBL" id="SDY48439.1"/>
    </source>
</evidence>
<gene>
    <name evidence="6" type="ORF">SAMN02910414_01657</name>
</gene>
<dbReference type="GO" id="GO:0006779">
    <property type="term" value="P:porphyrin-containing compound biosynthetic process"/>
    <property type="evidence" value="ECO:0007669"/>
    <property type="project" value="TreeGrafter"/>
</dbReference>
<dbReference type="SFLD" id="SFLDG01082">
    <property type="entry name" value="B12-binding_domain_containing"/>
    <property type="match status" value="1"/>
</dbReference>
<keyword evidence="7" id="KW-1185">Reference proteome</keyword>